<accession>B6IWK2</accession>
<reference evidence="2 3" key="1">
    <citation type="journal article" date="2010" name="BMC Genomics">
        <title>Metabolic flexibility revealed in the genome of the cyst-forming alpha-1 proteobacterium Rhodospirillum centenum.</title>
        <authorList>
            <person name="Lu Y.K."/>
            <person name="Marden J."/>
            <person name="Han M."/>
            <person name="Swingley W.D."/>
            <person name="Mastrian S.D."/>
            <person name="Chowdhury S.R."/>
            <person name="Hao J."/>
            <person name="Helmy T."/>
            <person name="Kim S."/>
            <person name="Kurdoglu A.A."/>
            <person name="Matthies H.J."/>
            <person name="Rollo D."/>
            <person name="Stothard P."/>
            <person name="Blankenship R.E."/>
            <person name="Bauer C.E."/>
            <person name="Touchman J.W."/>
        </authorList>
    </citation>
    <scope>NUCLEOTIDE SEQUENCE [LARGE SCALE GENOMIC DNA]</scope>
    <source>
        <strain evidence="3">ATCC 51521 / SW</strain>
    </source>
</reference>
<dbReference type="Proteomes" id="UP000001591">
    <property type="component" value="Chromosome"/>
</dbReference>
<dbReference type="RefSeq" id="WP_012568454.1">
    <property type="nucleotide sequence ID" value="NC_011420.2"/>
</dbReference>
<evidence type="ECO:0000313" key="2">
    <source>
        <dbReference type="EMBL" id="ACJ00676.1"/>
    </source>
</evidence>
<gene>
    <name evidence="2" type="ordered locus">RC1_3315</name>
</gene>
<feature type="region of interest" description="Disordered" evidence="1">
    <location>
        <begin position="102"/>
        <end position="122"/>
    </location>
</feature>
<evidence type="ECO:0000256" key="1">
    <source>
        <dbReference type="SAM" id="MobiDB-lite"/>
    </source>
</evidence>
<dbReference type="AlphaFoldDB" id="B6IWK2"/>
<keyword evidence="3" id="KW-1185">Reference proteome</keyword>
<dbReference type="EMBL" id="CP000613">
    <property type="protein sequence ID" value="ACJ00676.1"/>
    <property type="molecule type" value="Genomic_DNA"/>
</dbReference>
<protein>
    <submittedName>
        <fullName evidence="2">Uncharacterized protein</fullName>
    </submittedName>
</protein>
<name>B6IWK2_RHOCS</name>
<dbReference type="KEGG" id="rce:RC1_3315"/>
<evidence type="ECO:0000313" key="3">
    <source>
        <dbReference type="Proteomes" id="UP000001591"/>
    </source>
</evidence>
<dbReference type="HOGENOM" id="CLU_2024927_0_0_5"/>
<proteinExistence type="predicted"/>
<sequence>MPHPPGPAPALPSPAASEALLDALFLAYDGPPPRAARLAAAAGGQPIWRIADRAAMRERAARECAAMRLACARRRAALTAAAATGDIWLARVAARLSACRADAEEGRTAAARNGSRPPEERD</sequence>
<organism evidence="2 3">
    <name type="scientific">Rhodospirillum centenum (strain ATCC 51521 / SW)</name>
    <dbReference type="NCBI Taxonomy" id="414684"/>
    <lineage>
        <taxon>Bacteria</taxon>
        <taxon>Pseudomonadati</taxon>
        <taxon>Pseudomonadota</taxon>
        <taxon>Alphaproteobacteria</taxon>
        <taxon>Rhodospirillales</taxon>
        <taxon>Rhodospirillaceae</taxon>
        <taxon>Rhodospirillum</taxon>
    </lineage>
</organism>